<evidence type="ECO:0000313" key="1">
    <source>
        <dbReference type="EMBL" id="KKU42951.1"/>
    </source>
</evidence>
<reference evidence="1 2" key="1">
    <citation type="journal article" date="2015" name="Nature">
        <title>rRNA introns, odd ribosomes, and small enigmatic genomes across a large radiation of phyla.</title>
        <authorList>
            <person name="Brown C.T."/>
            <person name="Hug L.A."/>
            <person name="Thomas B.C."/>
            <person name="Sharon I."/>
            <person name="Castelle C.J."/>
            <person name="Singh A."/>
            <person name="Wilkins M.J."/>
            <person name="Williams K.H."/>
            <person name="Banfield J.F."/>
        </authorList>
    </citation>
    <scope>NUCLEOTIDE SEQUENCE [LARGE SCALE GENOMIC DNA]</scope>
</reference>
<dbReference type="EMBL" id="LCMV01000042">
    <property type="protein sequence ID" value="KKU42951.1"/>
    <property type="molecule type" value="Genomic_DNA"/>
</dbReference>
<evidence type="ECO:0000313" key="2">
    <source>
        <dbReference type="Proteomes" id="UP000034487"/>
    </source>
</evidence>
<name>A0A0G1QD43_9BACT</name>
<proteinExistence type="predicted"/>
<comment type="caution">
    <text evidence="1">The sequence shown here is derived from an EMBL/GenBank/DDBJ whole genome shotgun (WGS) entry which is preliminary data.</text>
</comment>
<organism evidence="1 2">
    <name type="scientific">Berkelbacteria bacterium GW2011_GWA2_46_7</name>
    <dbReference type="NCBI Taxonomy" id="1618335"/>
    <lineage>
        <taxon>Bacteria</taxon>
        <taxon>Candidatus Berkelbacteria</taxon>
    </lineage>
</organism>
<feature type="non-terminal residue" evidence="1">
    <location>
        <position position="1"/>
    </location>
</feature>
<sequence>VLGLVLTILASMFFYSDPDIPVGVKMKVVASYISVDGQTMYTLQWQGGKKKPGHEITVDATKLHADWPPNVGNELIMLDDGRAIILPPDENQP</sequence>
<accession>A0A0G1QD43</accession>
<dbReference type="Proteomes" id="UP000034487">
    <property type="component" value="Unassembled WGS sequence"/>
</dbReference>
<protein>
    <submittedName>
        <fullName evidence="1">Uncharacterized protein</fullName>
    </submittedName>
</protein>
<dbReference type="AlphaFoldDB" id="A0A0G1QD43"/>
<gene>
    <name evidence="1" type="ORF">UX60_C0042G0001</name>
</gene>